<dbReference type="Proteomes" id="UP000037035">
    <property type="component" value="Unassembled WGS sequence"/>
</dbReference>
<feature type="transmembrane region" description="Helical" evidence="1">
    <location>
        <begin position="127"/>
        <end position="145"/>
    </location>
</feature>
<keyword evidence="1" id="KW-0812">Transmembrane</keyword>
<organism evidence="2 3">
    <name type="scientific">Puccinia sorghi</name>
    <dbReference type="NCBI Taxonomy" id="27349"/>
    <lineage>
        <taxon>Eukaryota</taxon>
        <taxon>Fungi</taxon>
        <taxon>Dikarya</taxon>
        <taxon>Basidiomycota</taxon>
        <taxon>Pucciniomycotina</taxon>
        <taxon>Pucciniomycetes</taxon>
        <taxon>Pucciniales</taxon>
        <taxon>Pucciniaceae</taxon>
        <taxon>Puccinia</taxon>
    </lineage>
</organism>
<evidence type="ECO:0000313" key="3">
    <source>
        <dbReference type="Proteomes" id="UP000037035"/>
    </source>
</evidence>
<evidence type="ECO:0000256" key="1">
    <source>
        <dbReference type="SAM" id="Phobius"/>
    </source>
</evidence>
<proteinExistence type="predicted"/>
<keyword evidence="3" id="KW-1185">Reference proteome</keyword>
<comment type="caution">
    <text evidence="2">The sequence shown here is derived from an EMBL/GenBank/DDBJ whole genome shotgun (WGS) entry which is preliminary data.</text>
</comment>
<dbReference type="AlphaFoldDB" id="A0A0L6V4M1"/>
<evidence type="ECO:0000313" key="2">
    <source>
        <dbReference type="EMBL" id="KNZ55703.1"/>
    </source>
</evidence>
<gene>
    <name evidence="2" type="ORF">VP01_2606g1</name>
</gene>
<sequence length="350" mass="40150">MTFHHFYCYCNLSPRLIQPSFDAQSLQRLCSECAKTSTYANRWSLDDSLDGECCMSTAGSCTGFFLQCYVLIFIFIKSCLDNLDILKEQGKIKDWLLNSSAEYAENSGKKKTNGLILGHLSENSTHITLLLLFTCLLLVLHYSVPPIDHQILRIIGFLCFLCSCIWISLVIVVLYTFFFCLMFLQEQMTEECKSWTMDGFRFDLNFGCSCQSGLCSGLAKYHSAKKMEDLVLHFLDNNKNKIIGLQINMYLIKLLQGQKNGIYPLKAELHSTKNNFKIHFLPKIQSASQIISQNPSRHSNPQQLFHLKTQHFRNIGLLPISKIEVRAPCSNTWKDSVPCNKDQYLRFPNK</sequence>
<accession>A0A0L6V4M1</accession>
<protein>
    <submittedName>
        <fullName evidence="2">Uncharacterized protein</fullName>
    </submittedName>
</protein>
<feature type="transmembrane region" description="Helical" evidence="1">
    <location>
        <begin position="151"/>
        <end position="184"/>
    </location>
</feature>
<dbReference type="VEuPathDB" id="FungiDB:VP01_2606g1"/>
<keyword evidence="1" id="KW-1133">Transmembrane helix</keyword>
<reference evidence="2 3" key="1">
    <citation type="submission" date="2015-08" db="EMBL/GenBank/DDBJ databases">
        <title>Next Generation Sequencing and Analysis of the Genome of Puccinia sorghi L Schw, the Causal Agent of Maize Common Rust.</title>
        <authorList>
            <person name="Rochi L."/>
            <person name="Burguener G."/>
            <person name="Darino M."/>
            <person name="Turjanski A."/>
            <person name="Kreff E."/>
            <person name="Dieguez M.J."/>
            <person name="Sacco F."/>
        </authorList>
    </citation>
    <scope>NUCLEOTIDE SEQUENCE [LARGE SCALE GENOMIC DNA]</scope>
    <source>
        <strain evidence="2 3">RO10H11247</strain>
    </source>
</reference>
<name>A0A0L6V4M1_9BASI</name>
<dbReference type="EMBL" id="LAVV01007509">
    <property type="protein sequence ID" value="KNZ55703.1"/>
    <property type="molecule type" value="Genomic_DNA"/>
</dbReference>
<keyword evidence="1" id="KW-0472">Membrane</keyword>